<dbReference type="AlphaFoldDB" id="R0JPI9"/>
<sequence>MNPLLDSLCHRAEVTRIQRYSEKGRFSSGIRYGKDTPVQLDCNATNNIKFGYSWKQNQLEFGGDTTISAALLLLHSSSIGAGLDASEHGQGWQESVWLRMKTAGLANSHQDMSGCTVYTVECILGMFSASFALLKYKCSATKGRLQKTESTDRLSSSKFDSVTLMLLSVAIYSIPEPEEASCALRAADWDVCGLAVTGCSGQPWEDPLGEAGRATTTKGALCNPLQRPITEHSPVPAGQELLQLLCRALPRGWHNLADWLKLHQIGRSVLNYKSVTGVGVKMIYPQKVLFACQMYGAVGVADRELQHGRKKRFVDFDFLYDVLSAHVVDAKAPGPNSAAELGACFSLLGNKLQVVSIITDCYLKVNPPKNILLSVFMLFQLICFQSFSGFISELSGKPLVKVQVLQYKMHNRCKKGLQFRALMKAVFTLGKILDILLKLQTEPTAYVEYVYCRPEEILKRLQLSVRAVCDTRIVYEAGRNIFPSCLRLPKFRLNTATCGFMVPSWRNRRYRGPAPLPVISTDGVRNERILNIKQRKLTKLLHGILNAKEVIWRLVSADKIVVIARCFPSGLPWDGQGGGHPWQGGDHPWLIRNRYSSAGFISIRNLSALGLIAAVITFEHPSYGMGFQAVCFTSSAKPGSCQACYGCGRAYYLPAATIVVVLKARLNPPRVGGCPHPAEAIFQQLAVSSQGMDAGGVLQEKPRFLANIQCQPQEQGFLANIQCQHWMKRRWLQDVSRALSCGSLTTSKRKCQFVLK</sequence>
<accession>R0JPI9</accession>
<dbReference type="EMBL" id="KB743352">
    <property type="protein sequence ID" value="EOA99265.1"/>
    <property type="molecule type" value="Genomic_DNA"/>
</dbReference>
<organism evidence="1 2">
    <name type="scientific">Anas platyrhynchos</name>
    <name type="common">Mallard</name>
    <name type="synonym">Anas boschas</name>
    <dbReference type="NCBI Taxonomy" id="8839"/>
    <lineage>
        <taxon>Eukaryota</taxon>
        <taxon>Metazoa</taxon>
        <taxon>Chordata</taxon>
        <taxon>Craniata</taxon>
        <taxon>Vertebrata</taxon>
        <taxon>Euteleostomi</taxon>
        <taxon>Archelosauria</taxon>
        <taxon>Archosauria</taxon>
        <taxon>Dinosauria</taxon>
        <taxon>Saurischia</taxon>
        <taxon>Theropoda</taxon>
        <taxon>Coelurosauria</taxon>
        <taxon>Aves</taxon>
        <taxon>Neognathae</taxon>
        <taxon>Galloanserae</taxon>
        <taxon>Anseriformes</taxon>
        <taxon>Anatidae</taxon>
        <taxon>Anatinae</taxon>
        <taxon>Anas</taxon>
    </lineage>
</organism>
<evidence type="ECO:0000313" key="1">
    <source>
        <dbReference type="EMBL" id="EOA99265.1"/>
    </source>
</evidence>
<protein>
    <submittedName>
        <fullName evidence="1">Uncharacterized protein</fullName>
    </submittedName>
</protein>
<reference evidence="2" key="1">
    <citation type="journal article" date="2013" name="Nat. Genet.">
        <title>The duck genome and transcriptome provide insight into an avian influenza virus reservoir species.</title>
        <authorList>
            <person name="Huang Y."/>
            <person name="Li Y."/>
            <person name="Burt D.W."/>
            <person name="Chen H."/>
            <person name="Zhang Y."/>
            <person name="Qian W."/>
            <person name="Kim H."/>
            <person name="Gan S."/>
            <person name="Zhao Y."/>
            <person name="Li J."/>
            <person name="Yi K."/>
            <person name="Feng H."/>
            <person name="Zhu P."/>
            <person name="Li B."/>
            <person name="Liu Q."/>
            <person name="Fairley S."/>
            <person name="Magor K.E."/>
            <person name="Du Z."/>
            <person name="Hu X."/>
            <person name="Goodman L."/>
            <person name="Tafer H."/>
            <person name="Vignal A."/>
            <person name="Lee T."/>
            <person name="Kim K.W."/>
            <person name="Sheng Z."/>
            <person name="An Y."/>
            <person name="Searle S."/>
            <person name="Herrero J."/>
            <person name="Groenen M.A."/>
            <person name="Crooijmans R.P."/>
            <person name="Faraut T."/>
            <person name="Cai Q."/>
            <person name="Webster R.G."/>
            <person name="Aldridge J.R."/>
            <person name="Warren W.C."/>
            <person name="Bartschat S."/>
            <person name="Kehr S."/>
            <person name="Marz M."/>
            <person name="Stadler P.F."/>
            <person name="Smith J."/>
            <person name="Kraus R.H."/>
            <person name="Zhao Y."/>
            <person name="Ren L."/>
            <person name="Fei J."/>
            <person name="Morisson M."/>
            <person name="Kaiser P."/>
            <person name="Griffin D.K."/>
            <person name="Rao M."/>
            <person name="Pitel F."/>
            <person name="Wang J."/>
            <person name="Li N."/>
        </authorList>
    </citation>
    <scope>NUCLEOTIDE SEQUENCE [LARGE SCALE GENOMIC DNA]</scope>
</reference>
<keyword evidence="2" id="KW-1185">Reference proteome</keyword>
<gene>
    <name evidence="1" type="ORF">Anapl_13700</name>
</gene>
<proteinExistence type="predicted"/>
<name>R0JPI9_ANAPL</name>
<evidence type="ECO:0000313" key="2">
    <source>
        <dbReference type="Proteomes" id="UP000296049"/>
    </source>
</evidence>
<dbReference type="Proteomes" id="UP000296049">
    <property type="component" value="Unassembled WGS sequence"/>
</dbReference>